<dbReference type="PROSITE" id="PS50005">
    <property type="entry name" value="TPR"/>
    <property type="match status" value="5"/>
</dbReference>
<feature type="repeat" description="TPR" evidence="1">
    <location>
        <begin position="6"/>
        <end position="39"/>
    </location>
</feature>
<keyword evidence="4" id="KW-1185">Reference proteome</keyword>
<dbReference type="Pfam" id="PF13432">
    <property type="entry name" value="TPR_16"/>
    <property type="match status" value="1"/>
</dbReference>
<reference evidence="3 4" key="1">
    <citation type="submission" date="2019-03" db="EMBL/GenBank/DDBJ databases">
        <title>Genomic Encyclopedia of Type Strains, Phase IV (KMG-IV): sequencing the most valuable type-strain genomes for metagenomic binning, comparative biology and taxonomic classification.</title>
        <authorList>
            <person name="Goeker M."/>
        </authorList>
    </citation>
    <scope>NUCLEOTIDE SEQUENCE [LARGE SCALE GENOMIC DNA]</scope>
    <source>
        <strain evidence="3 4">DSM 24984</strain>
    </source>
</reference>
<keyword evidence="1" id="KW-0802">TPR repeat</keyword>
<evidence type="ECO:0000313" key="4">
    <source>
        <dbReference type="Proteomes" id="UP000294614"/>
    </source>
</evidence>
<feature type="domain" description="Cytochrome c-type biogenesis protein H TPR" evidence="2">
    <location>
        <begin position="32"/>
        <end position="142"/>
    </location>
</feature>
<feature type="repeat" description="TPR" evidence="1">
    <location>
        <begin position="142"/>
        <end position="175"/>
    </location>
</feature>
<dbReference type="RefSeq" id="WP_132874373.1">
    <property type="nucleotide sequence ID" value="NZ_SMGG01000006.1"/>
</dbReference>
<dbReference type="PANTHER" id="PTHR44809">
    <property type="match status" value="1"/>
</dbReference>
<proteinExistence type="predicted"/>
<organism evidence="3 4">
    <name type="scientific">Seleniivibrio woodruffii</name>
    <dbReference type="NCBI Taxonomy" id="1078050"/>
    <lineage>
        <taxon>Bacteria</taxon>
        <taxon>Pseudomonadati</taxon>
        <taxon>Deferribacterota</taxon>
        <taxon>Deferribacteres</taxon>
        <taxon>Deferribacterales</taxon>
        <taxon>Geovibrionaceae</taxon>
        <taxon>Seleniivibrio</taxon>
    </lineage>
</organism>
<comment type="caution">
    <text evidence="3">The sequence shown here is derived from an EMBL/GenBank/DDBJ whole genome shotgun (WGS) entry which is preliminary data.</text>
</comment>
<dbReference type="Proteomes" id="UP000294614">
    <property type="component" value="Unassembled WGS sequence"/>
</dbReference>
<dbReference type="Gene3D" id="3.40.50.2000">
    <property type="entry name" value="Glycogen Phosphorylase B"/>
    <property type="match status" value="1"/>
</dbReference>
<dbReference type="InterPro" id="IPR011990">
    <property type="entry name" value="TPR-like_helical_dom_sf"/>
</dbReference>
<dbReference type="InterPro" id="IPR052943">
    <property type="entry name" value="TMTC_O-mannosyl-trnsfr"/>
</dbReference>
<evidence type="ECO:0000256" key="1">
    <source>
        <dbReference type="PROSITE-ProRule" id="PRU00339"/>
    </source>
</evidence>
<dbReference type="SUPFAM" id="SSF53756">
    <property type="entry name" value="UDP-Glycosyltransferase/glycogen phosphorylase"/>
    <property type="match status" value="1"/>
</dbReference>
<dbReference type="EMBL" id="SMGG01000006">
    <property type="protein sequence ID" value="TCK59464.1"/>
    <property type="molecule type" value="Genomic_DNA"/>
</dbReference>
<gene>
    <name evidence="3" type="ORF">C8D98_2398</name>
</gene>
<feature type="repeat" description="TPR" evidence="1">
    <location>
        <begin position="74"/>
        <end position="107"/>
    </location>
</feature>
<dbReference type="OrthoDB" id="9814129at2"/>
<feature type="repeat" description="TPR" evidence="1">
    <location>
        <begin position="40"/>
        <end position="73"/>
    </location>
</feature>
<dbReference type="Pfam" id="PF23914">
    <property type="entry name" value="TPR_CcmH_CycH"/>
    <property type="match status" value="1"/>
</dbReference>
<name>A0A4R1K5M9_9BACT</name>
<dbReference type="InterPro" id="IPR056413">
    <property type="entry name" value="TPR_CcmH_CycH"/>
</dbReference>
<dbReference type="SMART" id="SM00028">
    <property type="entry name" value="TPR"/>
    <property type="match status" value="6"/>
</dbReference>
<sequence length="507" mass="57283">MHNATPEQLLHVATQYHKEGKLDAAEKLYKTVIEVKPHDAQAWFYLGMIKYSQGTHFEAIEHLRRALELDPKNADFSNNLGEIYRQHGMLDEAEYFIRNAIVINPNQADAYSNLALICKAKGDYDSAKLYFSRSLDLNPKNANTIINVGNLFLTINEYDDAAECFLAALGLAPENPHALRGCAIALYEKGEYNAAAAMLSRLTAGKPDFHREKVDLALITLRNKDFRKGFQLLESRLKHLPHIMQGEEKNLWRGADLKGKTIYIYDEKDGLGGFGDTLMFVRFVLDMQKYSPERVILRVQPELHTLISANMPDFVTVVTENFEKFDCHSPLLSLPLVQNVRAKTMPRAAGYLKADADKTAHLFDRSVKNVGIAFATDKSHIKHETRTIPQEAFDPLFDKSIKLHYISKQEPDAPLHPSINDLRPHINDFADTASVIANLDMVITADTSVVHLAGAMGKETALLLNRLHDWRWFSIKSGQKTVWYESVTGYVKEDSAGWEELVSSVRI</sequence>
<dbReference type="Gene3D" id="1.25.40.10">
    <property type="entry name" value="Tetratricopeptide repeat domain"/>
    <property type="match status" value="2"/>
</dbReference>
<protein>
    <submittedName>
        <fullName evidence="3">Tetratricopeptide repeat protein</fullName>
    </submittedName>
</protein>
<dbReference type="PANTHER" id="PTHR44809:SF1">
    <property type="entry name" value="PROTEIN O-MANNOSYL-TRANSFERASE TMTC1"/>
    <property type="match status" value="1"/>
</dbReference>
<dbReference type="InterPro" id="IPR019734">
    <property type="entry name" value="TPR_rpt"/>
</dbReference>
<evidence type="ECO:0000259" key="2">
    <source>
        <dbReference type="Pfam" id="PF23914"/>
    </source>
</evidence>
<dbReference type="AlphaFoldDB" id="A0A4R1K5M9"/>
<dbReference type="PROSITE" id="PS50293">
    <property type="entry name" value="TPR_REGION"/>
    <property type="match status" value="2"/>
</dbReference>
<evidence type="ECO:0000313" key="3">
    <source>
        <dbReference type="EMBL" id="TCK59464.1"/>
    </source>
</evidence>
<feature type="repeat" description="TPR" evidence="1">
    <location>
        <begin position="108"/>
        <end position="141"/>
    </location>
</feature>
<accession>A0A4R1K5M9</accession>
<dbReference type="SUPFAM" id="SSF48452">
    <property type="entry name" value="TPR-like"/>
    <property type="match status" value="1"/>
</dbReference>